<evidence type="ECO:0000259" key="12">
    <source>
        <dbReference type="PROSITE" id="PS51186"/>
    </source>
</evidence>
<dbReference type="AlphaFoldDB" id="A0A927PYN7"/>
<evidence type="ECO:0000256" key="2">
    <source>
        <dbReference type="ARBA" id="ARBA00007599"/>
    </source>
</evidence>
<dbReference type="SUPFAM" id="SSF52540">
    <property type="entry name" value="P-loop containing nucleoside triphosphate hydrolases"/>
    <property type="match status" value="1"/>
</dbReference>
<evidence type="ECO:0000256" key="4">
    <source>
        <dbReference type="ARBA" id="ARBA00022490"/>
    </source>
</evidence>
<evidence type="ECO:0000256" key="11">
    <source>
        <dbReference type="ARBA" id="ARBA00032441"/>
    </source>
</evidence>
<dbReference type="RefSeq" id="WP_192140274.1">
    <property type="nucleotide sequence ID" value="NZ_JACYXZ010000001.1"/>
</dbReference>
<feature type="domain" description="N-acetyltransferase" evidence="12">
    <location>
        <begin position="4"/>
        <end position="155"/>
    </location>
</feature>
<dbReference type="Pfam" id="PF02367">
    <property type="entry name" value="TsaE"/>
    <property type="match status" value="1"/>
</dbReference>
<dbReference type="CDD" id="cd04301">
    <property type="entry name" value="NAT_SF"/>
    <property type="match status" value="1"/>
</dbReference>
<dbReference type="PANTHER" id="PTHR33540">
    <property type="entry name" value="TRNA THREONYLCARBAMOYLADENOSINE BIOSYNTHESIS PROTEIN TSAE"/>
    <property type="match status" value="1"/>
</dbReference>
<dbReference type="Proteomes" id="UP000616839">
    <property type="component" value="Unassembled WGS sequence"/>
</dbReference>
<protein>
    <recommendedName>
        <fullName evidence="3">tRNA threonylcarbamoyladenosine biosynthesis protein TsaE</fullName>
    </recommendedName>
    <alternativeName>
        <fullName evidence="11">t(6)A37 threonylcarbamoyladenosine biosynthesis protein TsaE</fullName>
    </alternativeName>
</protein>
<gene>
    <name evidence="13" type="primary">tsaE</name>
    <name evidence="13" type="ORF">IE331_02800</name>
</gene>
<dbReference type="PROSITE" id="PS51186">
    <property type="entry name" value="GNAT"/>
    <property type="match status" value="1"/>
</dbReference>
<evidence type="ECO:0000256" key="10">
    <source>
        <dbReference type="ARBA" id="ARBA00024908"/>
    </source>
</evidence>
<keyword evidence="7" id="KW-0547">Nucleotide-binding</keyword>
<keyword evidence="9" id="KW-0460">Magnesium</keyword>
<evidence type="ECO:0000256" key="6">
    <source>
        <dbReference type="ARBA" id="ARBA00022723"/>
    </source>
</evidence>
<evidence type="ECO:0000256" key="8">
    <source>
        <dbReference type="ARBA" id="ARBA00022840"/>
    </source>
</evidence>
<comment type="caution">
    <text evidence="13">The sequence shown here is derived from an EMBL/GenBank/DDBJ whole genome shotgun (WGS) entry which is preliminary data.</text>
</comment>
<dbReference type="InterPro" id="IPR003442">
    <property type="entry name" value="T6A_TsaE"/>
</dbReference>
<evidence type="ECO:0000313" key="13">
    <source>
        <dbReference type="EMBL" id="MBD8868543.1"/>
    </source>
</evidence>
<evidence type="ECO:0000256" key="7">
    <source>
        <dbReference type="ARBA" id="ARBA00022741"/>
    </source>
</evidence>
<keyword evidence="4" id="KW-0963">Cytoplasm</keyword>
<proteinExistence type="inferred from homology"/>
<reference evidence="13" key="1">
    <citation type="submission" date="2020-09" db="EMBL/GenBank/DDBJ databases">
        <title>Nocardioides sp. strain MJB4 16S ribosomal RNA gene Genome sequencing and assembly.</title>
        <authorList>
            <person name="Kim I."/>
        </authorList>
    </citation>
    <scope>NUCLEOTIDE SEQUENCE</scope>
    <source>
        <strain evidence="13">MJB4</strain>
    </source>
</reference>
<dbReference type="GO" id="GO:0005737">
    <property type="term" value="C:cytoplasm"/>
    <property type="evidence" value="ECO:0007669"/>
    <property type="project" value="UniProtKB-SubCell"/>
</dbReference>
<dbReference type="Pfam" id="PF00583">
    <property type="entry name" value="Acetyltransf_1"/>
    <property type="match status" value="1"/>
</dbReference>
<dbReference type="InterPro" id="IPR027417">
    <property type="entry name" value="P-loop_NTPase"/>
</dbReference>
<evidence type="ECO:0000256" key="1">
    <source>
        <dbReference type="ARBA" id="ARBA00004496"/>
    </source>
</evidence>
<dbReference type="SUPFAM" id="SSF55729">
    <property type="entry name" value="Acyl-CoA N-acyltransferases (Nat)"/>
    <property type="match status" value="1"/>
</dbReference>
<keyword evidence="5" id="KW-0819">tRNA processing</keyword>
<dbReference type="Gene3D" id="3.40.630.30">
    <property type="match status" value="1"/>
</dbReference>
<evidence type="ECO:0000313" key="14">
    <source>
        <dbReference type="Proteomes" id="UP000616839"/>
    </source>
</evidence>
<keyword evidence="6" id="KW-0479">Metal-binding</keyword>
<dbReference type="NCBIfam" id="TIGR00150">
    <property type="entry name" value="T6A_YjeE"/>
    <property type="match status" value="1"/>
</dbReference>
<accession>A0A927PYN7</accession>
<dbReference type="EMBL" id="JACYXZ010000001">
    <property type="protein sequence ID" value="MBD8868543.1"/>
    <property type="molecule type" value="Genomic_DNA"/>
</dbReference>
<comment type="subcellular location">
    <subcellularLocation>
        <location evidence="1">Cytoplasm</location>
    </subcellularLocation>
</comment>
<keyword evidence="14" id="KW-1185">Reference proteome</keyword>
<name>A0A927PYN7_9ACTN</name>
<keyword evidence="8" id="KW-0067">ATP-binding</keyword>
<comment type="similarity">
    <text evidence="2">Belongs to the TsaE family.</text>
</comment>
<dbReference type="PANTHER" id="PTHR33540:SF2">
    <property type="entry name" value="TRNA THREONYLCARBAMOYLADENOSINE BIOSYNTHESIS PROTEIN TSAE"/>
    <property type="match status" value="1"/>
</dbReference>
<dbReference type="GO" id="GO:0005524">
    <property type="term" value="F:ATP binding"/>
    <property type="evidence" value="ECO:0007669"/>
    <property type="project" value="UniProtKB-KW"/>
</dbReference>
<dbReference type="InterPro" id="IPR016181">
    <property type="entry name" value="Acyl_CoA_acyltransferase"/>
</dbReference>
<evidence type="ECO:0000256" key="5">
    <source>
        <dbReference type="ARBA" id="ARBA00022694"/>
    </source>
</evidence>
<dbReference type="GO" id="GO:0016747">
    <property type="term" value="F:acyltransferase activity, transferring groups other than amino-acyl groups"/>
    <property type="evidence" value="ECO:0007669"/>
    <property type="project" value="InterPro"/>
</dbReference>
<sequence>MSDLEVSVVGVEAAAAVHQVIQEAFRARPPIDPPADALSETVETVAEELAAYGGVLATLRGEPVGSMLFDHSGPGLMLRRFGVAPTAQGHGVASGLVRVAEEHALANGYHGLRVKSRVELPESIAFWEYHGYTRSGRVGVTLRLAKVFPRRYTLATADDVRDFGERLAGLLRAGDLLLLSGDLGAGKTTLTQGIGAGLGVRGQITSPTFVISRVHPGLDSGPPLVHVDAYRLGGIDELDDLDLDTSLTEAVTVVEWGEDVAESLADERLEIRIVRAPGGEQSLDDHDPRDLVLQPVGLRWLDSGLESLTG</sequence>
<evidence type="ECO:0000256" key="9">
    <source>
        <dbReference type="ARBA" id="ARBA00022842"/>
    </source>
</evidence>
<evidence type="ECO:0000256" key="3">
    <source>
        <dbReference type="ARBA" id="ARBA00019010"/>
    </source>
</evidence>
<comment type="function">
    <text evidence="10">Required for the formation of a threonylcarbamoyl group on adenosine at position 37 (t(6)A37) in tRNAs that read codons beginning with adenine. Is involved in the transfer of the threonylcarbamoyl moiety of threonylcarbamoyl-AMP (TC-AMP) to the N6 group of A37, together with TsaD and TsaB. TsaE seems to play an indirect role in the t(6)A biosynthesis pathway, possibly in regulating the core enzymatic function of TsaD.</text>
</comment>
<dbReference type="GO" id="GO:0046872">
    <property type="term" value="F:metal ion binding"/>
    <property type="evidence" value="ECO:0007669"/>
    <property type="project" value="UniProtKB-KW"/>
</dbReference>
<dbReference type="InterPro" id="IPR000182">
    <property type="entry name" value="GNAT_dom"/>
</dbReference>
<dbReference type="Gene3D" id="3.40.50.300">
    <property type="entry name" value="P-loop containing nucleotide triphosphate hydrolases"/>
    <property type="match status" value="1"/>
</dbReference>
<organism evidence="13 14">
    <name type="scientific">Nocardioides donggukensis</name>
    <dbReference type="NCBI Taxonomy" id="2774019"/>
    <lineage>
        <taxon>Bacteria</taxon>
        <taxon>Bacillati</taxon>
        <taxon>Actinomycetota</taxon>
        <taxon>Actinomycetes</taxon>
        <taxon>Propionibacteriales</taxon>
        <taxon>Nocardioidaceae</taxon>
        <taxon>Nocardioides</taxon>
    </lineage>
</organism>
<dbReference type="GO" id="GO:0002949">
    <property type="term" value="P:tRNA threonylcarbamoyladenosine modification"/>
    <property type="evidence" value="ECO:0007669"/>
    <property type="project" value="InterPro"/>
</dbReference>